<reference evidence="1" key="2">
    <citation type="submission" date="2023-05" db="EMBL/GenBank/DDBJ databases">
        <authorList>
            <consortium name="Lawrence Berkeley National Laboratory"/>
            <person name="Steindorff A."/>
            <person name="Hensen N."/>
            <person name="Bonometti L."/>
            <person name="Westerberg I."/>
            <person name="Brannstrom I.O."/>
            <person name="Guillou S."/>
            <person name="Cros-Aarteil S."/>
            <person name="Calhoun S."/>
            <person name="Haridas S."/>
            <person name="Kuo A."/>
            <person name="Mondo S."/>
            <person name="Pangilinan J."/>
            <person name="Riley R."/>
            <person name="Labutti K."/>
            <person name="Andreopoulos B."/>
            <person name="Lipzen A."/>
            <person name="Chen C."/>
            <person name="Yanf M."/>
            <person name="Daum C."/>
            <person name="Ng V."/>
            <person name="Clum A."/>
            <person name="Ohm R."/>
            <person name="Martin F."/>
            <person name="Silar P."/>
            <person name="Natvig D."/>
            <person name="Lalanne C."/>
            <person name="Gautier V."/>
            <person name="Ament-Velasquez S.L."/>
            <person name="Kruys A."/>
            <person name="Hutchinson M.I."/>
            <person name="Powell A.J."/>
            <person name="Barry K."/>
            <person name="Miller A.N."/>
            <person name="Grigoriev I.V."/>
            <person name="Debuchy R."/>
            <person name="Gladieux P."/>
            <person name="Thoren M.H."/>
            <person name="Johannesson H."/>
        </authorList>
    </citation>
    <scope>NUCLEOTIDE SEQUENCE</scope>
    <source>
        <strain evidence="1">CBS 731.68</strain>
    </source>
</reference>
<name>A0AAN6U389_9PEZI</name>
<evidence type="ECO:0000313" key="2">
    <source>
        <dbReference type="Proteomes" id="UP001302602"/>
    </source>
</evidence>
<evidence type="ECO:0000313" key="1">
    <source>
        <dbReference type="EMBL" id="KAK4125653.1"/>
    </source>
</evidence>
<proteinExistence type="predicted"/>
<sequence>MTVLCLKLLYTSKSLLAHPGINWIEHLMNPSDSRGARRTLRMALYESWFKAPPMVSTSTVFQVEYVTFLLTLLHLNVGPPKSGRAKKAAVQERLFAGPLRTFWLLPQTIEGSAVALSIEEKQHPSGDGIAVTTRSYGIRLTDETRGPRLRRTGTWRPYHGRSGPYSRVQAATKDTEFGRKRLETAVVAFGSRRDEFRIRGWCSLANGDVVSDLESYYASNLDVPILDPKGVSSLDLGSGFLLKASVVEPYISDEPFMLVEVWVATLDNENKAVVDGGKDVVSEEGCGHGWAS</sequence>
<gene>
    <name evidence="1" type="ORF">N657DRAFT_273784</name>
</gene>
<organism evidence="1 2">
    <name type="scientific">Parathielavia appendiculata</name>
    <dbReference type="NCBI Taxonomy" id="2587402"/>
    <lineage>
        <taxon>Eukaryota</taxon>
        <taxon>Fungi</taxon>
        <taxon>Dikarya</taxon>
        <taxon>Ascomycota</taxon>
        <taxon>Pezizomycotina</taxon>
        <taxon>Sordariomycetes</taxon>
        <taxon>Sordariomycetidae</taxon>
        <taxon>Sordariales</taxon>
        <taxon>Chaetomiaceae</taxon>
        <taxon>Parathielavia</taxon>
    </lineage>
</organism>
<accession>A0AAN6U389</accession>
<dbReference type="AlphaFoldDB" id="A0AAN6U389"/>
<protein>
    <submittedName>
        <fullName evidence="1">Uncharacterized protein</fullName>
    </submittedName>
</protein>
<dbReference type="Proteomes" id="UP001302602">
    <property type="component" value="Unassembled WGS sequence"/>
</dbReference>
<reference evidence="1" key="1">
    <citation type="journal article" date="2023" name="Mol. Phylogenet. Evol.">
        <title>Genome-scale phylogeny and comparative genomics of the fungal order Sordariales.</title>
        <authorList>
            <person name="Hensen N."/>
            <person name="Bonometti L."/>
            <person name="Westerberg I."/>
            <person name="Brannstrom I.O."/>
            <person name="Guillou S."/>
            <person name="Cros-Aarteil S."/>
            <person name="Calhoun S."/>
            <person name="Haridas S."/>
            <person name="Kuo A."/>
            <person name="Mondo S."/>
            <person name="Pangilinan J."/>
            <person name="Riley R."/>
            <person name="LaButti K."/>
            <person name="Andreopoulos B."/>
            <person name="Lipzen A."/>
            <person name="Chen C."/>
            <person name="Yan M."/>
            <person name="Daum C."/>
            <person name="Ng V."/>
            <person name="Clum A."/>
            <person name="Steindorff A."/>
            <person name="Ohm R.A."/>
            <person name="Martin F."/>
            <person name="Silar P."/>
            <person name="Natvig D.O."/>
            <person name="Lalanne C."/>
            <person name="Gautier V."/>
            <person name="Ament-Velasquez S.L."/>
            <person name="Kruys A."/>
            <person name="Hutchinson M.I."/>
            <person name="Powell A.J."/>
            <person name="Barry K."/>
            <person name="Miller A.N."/>
            <person name="Grigoriev I.V."/>
            <person name="Debuchy R."/>
            <person name="Gladieux P."/>
            <person name="Hiltunen Thoren M."/>
            <person name="Johannesson H."/>
        </authorList>
    </citation>
    <scope>NUCLEOTIDE SEQUENCE</scope>
    <source>
        <strain evidence="1">CBS 731.68</strain>
    </source>
</reference>
<keyword evidence="2" id="KW-1185">Reference proteome</keyword>
<comment type="caution">
    <text evidence="1">The sequence shown here is derived from an EMBL/GenBank/DDBJ whole genome shotgun (WGS) entry which is preliminary data.</text>
</comment>
<dbReference type="EMBL" id="MU853225">
    <property type="protein sequence ID" value="KAK4125653.1"/>
    <property type="molecule type" value="Genomic_DNA"/>
</dbReference>
<dbReference type="RefSeq" id="XP_062649424.1">
    <property type="nucleotide sequence ID" value="XM_062786565.1"/>
</dbReference>
<dbReference type="GeneID" id="87823333"/>